<dbReference type="Proteomes" id="UP000287872">
    <property type="component" value="Unassembled WGS sequence"/>
</dbReference>
<dbReference type="OrthoDB" id="2083338at2"/>
<proteinExistence type="predicted"/>
<protein>
    <submittedName>
        <fullName evidence="1">Uncharacterized protein</fullName>
    </submittedName>
</protein>
<keyword evidence="2" id="KW-1185">Reference proteome</keyword>
<evidence type="ECO:0000313" key="1">
    <source>
        <dbReference type="EMBL" id="GCD10434.1"/>
    </source>
</evidence>
<evidence type="ECO:0000313" key="2">
    <source>
        <dbReference type="Proteomes" id="UP000287872"/>
    </source>
</evidence>
<gene>
    <name evidence="1" type="ORF">Ctaglu_20570</name>
</gene>
<sequence>MAIANNYGMIILSKVKSVYNGNIFSVVSADALQNGQIGHLGALKAGEREIRSLVKPTAESIKTKGMVLIAHDEIIYDETNRTSGALQNFICEANVPARAYEISPHDSFEVSKVGITPITVGTGVVVGNYVVGTVGGYGFTEVATLPLVTEAMFVAEITGKRTVGIATNVGQNGMISGAVDYVELEVLRNNY</sequence>
<name>A0A401ULM7_9CLOT</name>
<accession>A0A401ULM7</accession>
<dbReference type="EMBL" id="BHYK01000010">
    <property type="protein sequence ID" value="GCD10434.1"/>
    <property type="molecule type" value="Genomic_DNA"/>
</dbReference>
<reference evidence="1 2" key="1">
    <citation type="submission" date="2018-11" db="EMBL/GenBank/DDBJ databases">
        <title>Genome sequencing and assembly of Clostridium tagluense strain A121.</title>
        <authorList>
            <person name="Murakami T."/>
            <person name="Segawa T."/>
            <person name="Shcherbakova V.A."/>
            <person name="Mori H."/>
            <person name="Yoshimura Y."/>
        </authorList>
    </citation>
    <scope>NUCLEOTIDE SEQUENCE [LARGE SCALE GENOMIC DNA]</scope>
    <source>
        <strain evidence="1 2">A121</strain>
    </source>
</reference>
<comment type="caution">
    <text evidence="1">The sequence shown here is derived from an EMBL/GenBank/DDBJ whole genome shotgun (WGS) entry which is preliminary data.</text>
</comment>
<organism evidence="1 2">
    <name type="scientific">Clostridium tagluense</name>
    <dbReference type="NCBI Taxonomy" id="360422"/>
    <lineage>
        <taxon>Bacteria</taxon>
        <taxon>Bacillati</taxon>
        <taxon>Bacillota</taxon>
        <taxon>Clostridia</taxon>
        <taxon>Eubacteriales</taxon>
        <taxon>Clostridiaceae</taxon>
        <taxon>Clostridium</taxon>
    </lineage>
</organism>
<dbReference type="RefSeq" id="WP_125001065.1">
    <property type="nucleotide sequence ID" value="NZ_BHYK01000010.1"/>
</dbReference>
<dbReference type="AlphaFoldDB" id="A0A401ULM7"/>